<keyword evidence="1" id="KW-0862">Zinc</keyword>
<dbReference type="Gene3D" id="1.50.10.10">
    <property type="match status" value="1"/>
</dbReference>
<dbReference type="RefSeq" id="WP_267778286.1">
    <property type="nucleotide sequence ID" value="NZ_JAPNKE010000002.1"/>
</dbReference>
<proteinExistence type="predicted"/>
<keyword evidence="4" id="KW-1185">Reference proteome</keyword>
<keyword evidence="1" id="KW-0479">Metal-binding</keyword>
<evidence type="ECO:0000256" key="2">
    <source>
        <dbReference type="SAM" id="MobiDB-lite"/>
    </source>
</evidence>
<dbReference type="AlphaFoldDB" id="A0A9X3F2E2"/>
<evidence type="ECO:0000256" key="1">
    <source>
        <dbReference type="PIRSR" id="PIRSR607822-1"/>
    </source>
</evidence>
<feature type="binding site" evidence="1">
    <location>
        <position position="253"/>
    </location>
    <ligand>
        <name>Zn(2+)</name>
        <dbReference type="ChEBI" id="CHEBI:29105"/>
    </ligand>
</feature>
<feature type="binding site" evidence="1">
    <location>
        <position position="208"/>
    </location>
    <ligand>
        <name>Zn(2+)</name>
        <dbReference type="ChEBI" id="CHEBI:29105"/>
    </ligand>
</feature>
<dbReference type="EMBL" id="JAPNKE010000002">
    <property type="protein sequence ID" value="MCY1014070.1"/>
    <property type="molecule type" value="Genomic_DNA"/>
</dbReference>
<dbReference type="SMART" id="SM01260">
    <property type="entry name" value="LANC_like"/>
    <property type="match status" value="1"/>
</dbReference>
<dbReference type="Pfam" id="PF05147">
    <property type="entry name" value="LANC_like"/>
    <property type="match status" value="1"/>
</dbReference>
<protein>
    <submittedName>
        <fullName evidence="3">LanC-like protein</fullName>
    </submittedName>
</protein>
<dbReference type="SUPFAM" id="SSF158745">
    <property type="entry name" value="LanC-like"/>
    <property type="match status" value="1"/>
</dbReference>
<reference evidence="3" key="1">
    <citation type="submission" date="2022-11" db="EMBL/GenBank/DDBJ databases">
        <title>Minimal conservation of predation-associated metabolite biosynthetic gene clusters underscores biosynthetic potential of Myxococcota including descriptions for ten novel species: Archangium lansinium sp. nov., Myxococcus landrumus sp. nov., Nannocystis bai.</title>
        <authorList>
            <person name="Ahearne A."/>
            <person name="Stevens C."/>
            <person name="Phillips K."/>
        </authorList>
    </citation>
    <scope>NUCLEOTIDE SEQUENCE</scope>
    <source>
        <strain evidence="3">Na p29</strain>
    </source>
</reference>
<dbReference type="GO" id="GO:0005886">
    <property type="term" value="C:plasma membrane"/>
    <property type="evidence" value="ECO:0007669"/>
    <property type="project" value="TreeGrafter"/>
</dbReference>
<comment type="caution">
    <text evidence="3">The sequence shown here is derived from an EMBL/GenBank/DDBJ whole genome shotgun (WGS) entry which is preliminary data.</text>
</comment>
<gene>
    <name evidence="3" type="ORF">OV079_52850</name>
</gene>
<evidence type="ECO:0000313" key="3">
    <source>
        <dbReference type="EMBL" id="MCY1014070.1"/>
    </source>
</evidence>
<dbReference type="CDD" id="cd04794">
    <property type="entry name" value="euk_LANCL"/>
    <property type="match status" value="1"/>
</dbReference>
<dbReference type="GO" id="GO:0005975">
    <property type="term" value="P:carbohydrate metabolic process"/>
    <property type="evidence" value="ECO:0007669"/>
    <property type="project" value="InterPro"/>
</dbReference>
<dbReference type="Proteomes" id="UP001150924">
    <property type="component" value="Unassembled WGS sequence"/>
</dbReference>
<dbReference type="InterPro" id="IPR007822">
    <property type="entry name" value="LANC-like"/>
</dbReference>
<organism evidence="3 4">
    <name type="scientific">Nannocystis pusilla</name>
    <dbReference type="NCBI Taxonomy" id="889268"/>
    <lineage>
        <taxon>Bacteria</taxon>
        <taxon>Pseudomonadati</taxon>
        <taxon>Myxococcota</taxon>
        <taxon>Polyangia</taxon>
        <taxon>Nannocystales</taxon>
        <taxon>Nannocystaceae</taxon>
        <taxon>Nannocystis</taxon>
    </lineage>
</organism>
<dbReference type="PANTHER" id="PTHR12736:SF7">
    <property type="entry name" value="LANC-LIKE PROTEIN 3"/>
    <property type="match status" value="1"/>
</dbReference>
<feature type="region of interest" description="Disordered" evidence="2">
    <location>
        <begin position="284"/>
        <end position="304"/>
    </location>
</feature>
<dbReference type="PANTHER" id="PTHR12736">
    <property type="entry name" value="LANC-LIKE PROTEIN"/>
    <property type="match status" value="1"/>
</dbReference>
<dbReference type="PRINTS" id="PR01950">
    <property type="entry name" value="LANCSUPER"/>
</dbReference>
<dbReference type="GO" id="GO:0031179">
    <property type="term" value="P:peptide modification"/>
    <property type="evidence" value="ECO:0007669"/>
    <property type="project" value="InterPro"/>
</dbReference>
<accession>A0A9X3F2E2</accession>
<sequence>MWYLAREGAASLPFGPEDPIARVHAAFLAAPDVGQAVPSYYLGEVGILLVLWKLTRAEAAAERLYAAIEANIPNPTNEALWAAPGTMLGALHMLQWTGEPRWRELFHANVEQLWRTWLPSERPSCHLWTQDLYGDVVQYLGAGHGFAGNAYLLLRGQALLPAERRELLLTRCVETLRITARHEGDAANWPPQLGPEPPGREKILMQWCHGAPGIVTALSDFPPGESSEMDALLLAAGRATWQAGPLAKGAGLCHGTAGNGYAFLKLSAHRRPAVADPRPRVRYARHSPERAHAPGARPRPLHLWTGDPGSPCTCGIA</sequence>
<dbReference type="GO" id="GO:0046872">
    <property type="term" value="F:metal ion binding"/>
    <property type="evidence" value="ECO:0007669"/>
    <property type="project" value="UniProtKB-KW"/>
</dbReference>
<name>A0A9X3F2E2_9BACT</name>
<evidence type="ECO:0000313" key="4">
    <source>
        <dbReference type="Proteomes" id="UP001150924"/>
    </source>
</evidence>
<dbReference type="InterPro" id="IPR012341">
    <property type="entry name" value="6hp_glycosidase-like_sf"/>
</dbReference>
<feature type="binding site" evidence="1">
    <location>
        <position position="254"/>
    </location>
    <ligand>
        <name>Zn(2+)</name>
        <dbReference type="ChEBI" id="CHEBI:29105"/>
    </ligand>
</feature>